<reference evidence="1 2" key="1">
    <citation type="journal article" date="2020" name="Cell">
        <title>Large-Scale Comparative Analyses of Tick Genomes Elucidate Their Genetic Diversity and Vector Capacities.</title>
        <authorList>
            <consortium name="Tick Genome and Microbiome Consortium (TIGMIC)"/>
            <person name="Jia N."/>
            <person name="Wang J."/>
            <person name="Shi W."/>
            <person name="Du L."/>
            <person name="Sun Y."/>
            <person name="Zhan W."/>
            <person name="Jiang J.F."/>
            <person name="Wang Q."/>
            <person name="Zhang B."/>
            <person name="Ji P."/>
            <person name="Bell-Sakyi L."/>
            <person name="Cui X.M."/>
            <person name="Yuan T.T."/>
            <person name="Jiang B.G."/>
            <person name="Yang W.F."/>
            <person name="Lam T.T."/>
            <person name="Chang Q.C."/>
            <person name="Ding S.J."/>
            <person name="Wang X.J."/>
            <person name="Zhu J.G."/>
            <person name="Ruan X.D."/>
            <person name="Zhao L."/>
            <person name="Wei J.T."/>
            <person name="Ye R.Z."/>
            <person name="Que T.C."/>
            <person name="Du C.H."/>
            <person name="Zhou Y.H."/>
            <person name="Cheng J.X."/>
            <person name="Dai P.F."/>
            <person name="Guo W.B."/>
            <person name="Han X.H."/>
            <person name="Huang E.J."/>
            <person name="Li L.F."/>
            <person name="Wei W."/>
            <person name="Gao Y.C."/>
            <person name="Liu J.Z."/>
            <person name="Shao H.Z."/>
            <person name="Wang X."/>
            <person name="Wang C.C."/>
            <person name="Yang T.C."/>
            <person name="Huo Q.B."/>
            <person name="Li W."/>
            <person name="Chen H.Y."/>
            <person name="Chen S.E."/>
            <person name="Zhou L.G."/>
            <person name="Ni X.B."/>
            <person name="Tian J.H."/>
            <person name="Sheng Y."/>
            <person name="Liu T."/>
            <person name="Pan Y.S."/>
            <person name="Xia L.Y."/>
            <person name="Li J."/>
            <person name="Zhao F."/>
            <person name="Cao W.C."/>
        </authorList>
    </citation>
    <scope>NUCLEOTIDE SEQUENCE [LARGE SCALE GENOMIC DNA]</scope>
    <source>
        <strain evidence="1">Iper-2018</strain>
    </source>
</reference>
<sequence>MLYVFLVDTGKMMTFDMNHAVESVKNLKEVIAQRCHVPPDKQVLLISGGESLQLSASVGKYSAGTDTNPIFLFNKASIESDALSRSGDQSVLSGKFRFGYGRRTWQL</sequence>
<dbReference type="Proteomes" id="UP000805193">
    <property type="component" value="Unassembled WGS sequence"/>
</dbReference>
<comment type="caution">
    <text evidence="1">The sequence shown here is derived from an EMBL/GenBank/DDBJ whole genome shotgun (WGS) entry which is preliminary data.</text>
</comment>
<dbReference type="EMBL" id="JABSTQ010011283">
    <property type="protein sequence ID" value="KAG0413185.1"/>
    <property type="molecule type" value="Genomic_DNA"/>
</dbReference>
<evidence type="ECO:0000313" key="2">
    <source>
        <dbReference type="Proteomes" id="UP000805193"/>
    </source>
</evidence>
<organism evidence="1 2">
    <name type="scientific">Ixodes persulcatus</name>
    <name type="common">Taiga tick</name>
    <dbReference type="NCBI Taxonomy" id="34615"/>
    <lineage>
        <taxon>Eukaryota</taxon>
        <taxon>Metazoa</taxon>
        <taxon>Ecdysozoa</taxon>
        <taxon>Arthropoda</taxon>
        <taxon>Chelicerata</taxon>
        <taxon>Arachnida</taxon>
        <taxon>Acari</taxon>
        <taxon>Parasitiformes</taxon>
        <taxon>Ixodida</taxon>
        <taxon>Ixodoidea</taxon>
        <taxon>Ixodidae</taxon>
        <taxon>Ixodinae</taxon>
        <taxon>Ixodes</taxon>
    </lineage>
</organism>
<name>A0AC60P185_IXOPE</name>
<protein>
    <submittedName>
        <fullName evidence="1">Uncharacterized protein</fullName>
    </submittedName>
</protein>
<gene>
    <name evidence="1" type="ORF">HPB47_009659</name>
</gene>
<evidence type="ECO:0000313" key="1">
    <source>
        <dbReference type="EMBL" id="KAG0413185.1"/>
    </source>
</evidence>
<accession>A0AC60P185</accession>
<keyword evidence="2" id="KW-1185">Reference proteome</keyword>
<proteinExistence type="predicted"/>